<feature type="domain" description="D-alanyl-D-alanine carboxypeptidase-like core" evidence="2">
    <location>
        <begin position="34"/>
        <end position="134"/>
    </location>
</feature>
<sequence length="156" mass="17271">MQHARPSEPTRAEQAAATAEVVREPEPEPEPTAVDPELMRRYQQARDDAEAEGVLLMLNSGWRSAEDQQELIDEALATYGDPVEAHRWVLPPEQSAHVKGLAIDVGSTAGAAWLGERQVQYGLCRTYENEPWHFELTGEVGDPCPAMWPDASHGWG</sequence>
<dbReference type="PANTHER" id="PTHR34385">
    <property type="entry name" value="D-ALANYL-D-ALANINE CARBOXYPEPTIDASE"/>
    <property type="match status" value="1"/>
</dbReference>
<dbReference type="InterPro" id="IPR009045">
    <property type="entry name" value="Zn_M74/Hedgehog-like"/>
</dbReference>
<feature type="compositionally biased region" description="Basic and acidic residues" evidence="1">
    <location>
        <begin position="1"/>
        <end position="11"/>
    </location>
</feature>
<organism evidence="3 4">
    <name type="scientific">Cellulomonas denverensis</name>
    <dbReference type="NCBI Taxonomy" id="264297"/>
    <lineage>
        <taxon>Bacteria</taxon>
        <taxon>Bacillati</taxon>
        <taxon>Actinomycetota</taxon>
        <taxon>Actinomycetes</taxon>
        <taxon>Micrococcales</taxon>
        <taxon>Cellulomonadaceae</taxon>
        <taxon>Cellulomonas</taxon>
    </lineage>
</organism>
<dbReference type="Gene3D" id="3.30.1380.10">
    <property type="match status" value="1"/>
</dbReference>
<dbReference type="InterPro" id="IPR003709">
    <property type="entry name" value="VanY-like_core_dom"/>
</dbReference>
<evidence type="ECO:0000256" key="1">
    <source>
        <dbReference type="SAM" id="MobiDB-lite"/>
    </source>
</evidence>
<evidence type="ECO:0000259" key="2">
    <source>
        <dbReference type="Pfam" id="PF02557"/>
    </source>
</evidence>
<name>A0A7X6KV85_9CELL</name>
<protein>
    <submittedName>
        <fullName evidence="3">M15 family metallopeptidase</fullName>
    </submittedName>
</protein>
<dbReference type="EMBL" id="JAAXOX010000003">
    <property type="protein sequence ID" value="NKY22725.1"/>
    <property type="molecule type" value="Genomic_DNA"/>
</dbReference>
<reference evidence="3 4" key="1">
    <citation type="submission" date="2020-04" db="EMBL/GenBank/DDBJ databases">
        <title>MicrobeNet Type strains.</title>
        <authorList>
            <person name="Nicholson A.C."/>
        </authorList>
    </citation>
    <scope>NUCLEOTIDE SEQUENCE [LARGE SCALE GENOMIC DNA]</scope>
    <source>
        <strain evidence="3 4">ATCC BAA-788</strain>
    </source>
</reference>
<dbReference type="InterPro" id="IPR052179">
    <property type="entry name" value="DD-CPase-like"/>
</dbReference>
<dbReference type="AlphaFoldDB" id="A0A7X6KV85"/>
<dbReference type="PANTHER" id="PTHR34385:SF1">
    <property type="entry name" value="PEPTIDOGLYCAN L-ALANYL-D-GLUTAMATE ENDOPEPTIDASE CWLK"/>
    <property type="match status" value="1"/>
</dbReference>
<comment type="caution">
    <text evidence="3">The sequence shown here is derived from an EMBL/GenBank/DDBJ whole genome shotgun (WGS) entry which is preliminary data.</text>
</comment>
<accession>A0A7X6KV85</accession>
<evidence type="ECO:0000313" key="4">
    <source>
        <dbReference type="Proteomes" id="UP000581206"/>
    </source>
</evidence>
<gene>
    <name evidence="3" type="ORF">HGA03_08620</name>
</gene>
<evidence type="ECO:0000313" key="3">
    <source>
        <dbReference type="EMBL" id="NKY22725.1"/>
    </source>
</evidence>
<dbReference type="CDD" id="cd14846">
    <property type="entry name" value="Peptidase_M15_like"/>
    <property type="match status" value="1"/>
</dbReference>
<dbReference type="Proteomes" id="UP000581206">
    <property type="component" value="Unassembled WGS sequence"/>
</dbReference>
<keyword evidence="4" id="KW-1185">Reference proteome</keyword>
<feature type="region of interest" description="Disordered" evidence="1">
    <location>
        <begin position="1"/>
        <end position="37"/>
    </location>
</feature>
<dbReference type="SUPFAM" id="SSF55166">
    <property type="entry name" value="Hedgehog/DD-peptidase"/>
    <property type="match status" value="1"/>
</dbReference>
<dbReference type="Pfam" id="PF02557">
    <property type="entry name" value="VanY"/>
    <property type="match status" value="1"/>
</dbReference>
<proteinExistence type="predicted"/>
<dbReference type="GO" id="GO:0006508">
    <property type="term" value="P:proteolysis"/>
    <property type="evidence" value="ECO:0007669"/>
    <property type="project" value="InterPro"/>
</dbReference>
<dbReference type="GO" id="GO:0008233">
    <property type="term" value="F:peptidase activity"/>
    <property type="evidence" value="ECO:0007669"/>
    <property type="project" value="InterPro"/>
</dbReference>